<sequence length="337" mass="37083">MNRRMAAAPRGDGMVGLSDRQPAYSAMYTLKQLEAFYWSAVLGSFSASSRKLHTTQSAVAKRVGELEGFAGTPLFERRAKSLVLTQPGRKLFEGAREMLELNSRMVLDMADPSRFEGSVRLGVTELVALTSLAGVIERLNQRYPKIQLVPEIEAGITMYQQLERDELDLAIMPGPFWSYEYDCVQLGSVTNVWMASPALALDAARALTPHDLAPFPVISQPQNSALSHLYDAWFAQQGLSVKRVLTCNSLAMMAQLTMLGLGISHLPSAYFDPLVARGALCRLRVQPDLPTIHYYAVYKKSLINPVVSTVIDIARETCNFEVEGAFLPLPPGGLRSG</sequence>
<dbReference type="Proteomes" id="UP000001421">
    <property type="component" value="Chromosome"/>
</dbReference>
<reference evidence="6 7" key="1">
    <citation type="journal article" date="2003" name="Nat. Genet.">
        <title>Comparative analysis of the genome sequences of Bordetella pertussis, Bordetella parapertussis and Bordetella bronchiseptica.</title>
        <authorList>
            <person name="Parkhill J."/>
            <person name="Sebaihia M."/>
            <person name="Preston A."/>
            <person name="Murphy L.D."/>
            <person name="Thomson N.R."/>
            <person name="Harris D.E."/>
            <person name="Holden M.T.G."/>
            <person name="Churcher C.M."/>
            <person name="Bentley S.D."/>
            <person name="Mungall K.L."/>
            <person name="Cerdeno-Tarraga A.-M."/>
            <person name="Temple L."/>
            <person name="James K.D."/>
            <person name="Harris B."/>
            <person name="Quail M.A."/>
            <person name="Achtman M."/>
            <person name="Atkin R."/>
            <person name="Baker S."/>
            <person name="Basham D."/>
            <person name="Bason N."/>
            <person name="Cherevach I."/>
            <person name="Chillingworth T."/>
            <person name="Collins M."/>
            <person name="Cronin A."/>
            <person name="Davis P."/>
            <person name="Doggett J."/>
            <person name="Feltwell T."/>
            <person name="Goble A."/>
            <person name="Hamlin N."/>
            <person name="Hauser H."/>
            <person name="Holroyd S."/>
            <person name="Jagels K."/>
            <person name="Leather S."/>
            <person name="Moule S."/>
            <person name="Norberczak H."/>
            <person name="O'Neil S."/>
            <person name="Ormond D."/>
            <person name="Price C."/>
            <person name="Rabbinowitsch E."/>
            <person name="Rutter S."/>
            <person name="Sanders M."/>
            <person name="Saunders D."/>
            <person name="Seeger K."/>
            <person name="Sharp S."/>
            <person name="Simmonds M."/>
            <person name="Skelton J."/>
            <person name="Squares R."/>
            <person name="Squares S."/>
            <person name="Stevens K."/>
            <person name="Unwin L."/>
            <person name="Whitehead S."/>
            <person name="Barrell B.G."/>
            <person name="Maskell D.J."/>
        </authorList>
    </citation>
    <scope>NUCLEOTIDE SEQUENCE [LARGE SCALE GENOMIC DNA]</scope>
    <source>
        <strain evidence="6 7">12822 / ATCC BAA-587 / NCTC 13253</strain>
    </source>
</reference>
<dbReference type="PANTHER" id="PTHR30126">
    <property type="entry name" value="HTH-TYPE TRANSCRIPTIONAL REGULATOR"/>
    <property type="match status" value="1"/>
</dbReference>
<dbReference type="GO" id="GO:0003700">
    <property type="term" value="F:DNA-binding transcription factor activity"/>
    <property type="evidence" value="ECO:0007669"/>
    <property type="project" value="InterPro"/>
</dbReference>
<dbReference type="InterPro" id="IPR000847">
    <property type="entry name" value="LysR_HTH_N"/>
</dbReference>
<dbReference type="InterPro" id="IPR005119">
    <property type="entry name" value="LysR_subst-bd"/>
</dbReference>
<dbReference type="SUPFAM" id="SSF46785">
    <property type="entry name" value="Winged helix' DNA-binding domain"/>
    <property type="match status" value="1"/>
</dbReference>
<dbReference type="PROSITE" id="PS50931">
    <property type="entry name" value="HTH_LYSR"/>
    <property type="match status" value="1"/>
</dbReference>
<feature type="domain" description="HTH lysR-type" evidence="5">
    <location>
        <begin position="28"/>
        <end position="85"/>
    </location>
</feature>
<evidence type="ECO:0000256" key="4">
    <source>
        <dbReference type="ARBA" id="ARBA00023163"/>
    </source>
</evidence>
<comment type="similarity">
    <text evidence="1">Belongs to the LysR transcriptional regulatory family.</text>
</comment>
<keyword evidence="3" id="KW-0238">DNA-binding</keyword>
<dbReference type="EMBL" id="BX640428">
    <property type="protein sequence ID" value="CAE37098.1"/>
    <property type="molecule type" value="Genomic_DNA"/>
</dbReference>
<dbReference type="SUPFAM" id="SSF53850">
    <property type="entry name" value="Periplasmic binding protein-like II"/>
    <property type="match status" value="1"/>
</dbReference>
<protein>
    <submittedName>
        <fullName evidence="6">LysR-family transcriptional regulator</fullName>
    </submittedName>
</protein>
<evidence type="ECO:0000256" key="2">
    <source>
        <dbReference type="ARBA" id="ARBA00023015"/>
    </source>
</evidence>
<dbReference type="PANTHER" id="PTHR30126:SF77">
    <property type="entry name" value="TRANSCRIPTIONAL REGULATORY PROTEIN"/>
    <property type="match status" value="1"/>
</dbReference>
<organism evidence="6 7">
    <name type="scientific">Bordetella parapertussis (strain 12822 / ATCC BAA-587 / NCTC 13253)</name>
    <dbReference type="NCBI Taxonomy" id="257311"/>
    <lineage>
        <taxon>Bacteria</taxon>
        <taxon>Pseudomonadati</taxon>
        <taxon>Pseudomonadota</taxon>
        <taxon>Betaproteobacteria</taxon>
        <taxon>Burkholderiales</taxon>
        <taxon>Alcaligenaceae</taxon>
        <taxon>Bordetella</taxon>
    </lineage>
</organism>
<dbReference type="Gene3D" id="3.40.190.290">
    <property type="match status" value="1"/>
</dbReference>
<dbReference type="Pfam" id="PF00126">
    <property type="entry name" value="HTH_1"/>
    <property type="match status" value="1"/>
</dbReference>
<accession>Q7W9G4</accession>
<dbReference type="InterPro" id="IPR036388">
    <property type="entry name" value="WH-like_DNA-bd_sf"/>
</dbReference>
<evidence type="ECO:0000256" key="3">
    <source>
        <dbReference type="ARBA" id="ARBA00023125"/>
    </source>
</evidence>
<dbReference type="GO" id="GO:0000976">
    <property type="term" value="F:transcription cis-regulatory region binding"/>
    <property type="evidence" value="ECO:0007669"/>
    <property type="project" value="TreeGrafter"/>
</dbReference>
<keyword evidence="4" id="KW-0804">Transcription</keyword>
<dbReference type="HOGENOM" id="CLU_039613_6_1_4"/>
<dbReference type="InterPro" id="IPR036390">
    <property type="entry name" value="WH_DNA-bd_sf"/>
</dbReference>
<evidence type="ECO:0000256" key="1">
    <source>
        <dbReference type="ARBA" id="ARBA00009437"/>
    </source>
</evidence>
<evidence type="ECO:0000313" key="6">
    <source>
        <dbReference type="EMBL" id="CAE37098.1"/>
    </source>
</evidence>
<evidence type="ECO:0000313" key="7">
    <source>
        <dbReference type="Proteomes" id="UP000001421"/>
    </source>
</evidence>
<gene>
    <name evidence="6" type="ordered locus">BPP1796</name>
</gene>
<dbReference type="Gene3D" id="1.10.10.10">
    <property type="entry name" value="Winged helix-like DNA-binding domain superfamily/Winged helix DNA-binding domain"/>
    <property type="match status" value="1"/>
</dbReference>
<dbReference type="AlphaFoldDB" id="Q7W9G4"/>
<dbReference type="KEGG" id="bpa:BPP1796"/>
<keyword evidence="2" id="KW-0805">Transcription regulation</keyword>
<name>Q7W9G4_BORPA</name>
<dbReference type="CDD" id="cd05466">
    <property type="entry name" value="PBP2_LTTR_substrate"/>
    <property type="match status" value="1"/>
</dbReference>
<proteinExistence type="inferred from homology"/>
<evidence type="ECO:0000259" key="5">
    <source>
        <dbReference type="PROSITE" id="PS50931"/>
    </source>
</evidence>
<dbReference type="PRINTS" id="PR00039">
    <property type="entry name" value="HTHLYSR"/>
</dbReference>
<dbReference type="Pfam" id="PF03466">
    <property type="entry name" value="LysR_substrate"/>
    <property type="match status" value="1"/>
</dbReference>